<protein>
    <submittedName>
        <fullName evidence="1">Uncharacterized protein</fullName>
    </submittedName>
</protein>
<sequence>MKYSASKEVDDIVRKYIRRNWRYKRGKKHGLLYPPNCGLFIVVPGSPSDSLAGFIFSQEIRRLERRVQIWLSPDTGLKPVSFLRYFRVSCALSLVSS</sequence>
<dbReference type="Proteomes" id="UP000439123">
    <property type="component" value="Unassembled WGS sequence"/>
</dbReference>
<gene>
    <name evidence="1" type="ORF">AERO8C_90082</name>
</gene>
<dbReference type="EMBL" id="CABWLC010000022">
    <property type="protein sequence ID" value="VXA89378.1"/>
    <property type="molecule type" value="Genomic_DNA"/>
</dbReference>
<proteinExistence type="predicted"/>
<reference evidence="1 2" key="1">
    <citation type="submission" date="2019-10" db="EMBL/GenBank/DDBJ databases">
        <authorList>
            <person name="Karimi E."/>
        </authorList>
    </citation>
    <scope>NUCLEOTIDE SEQUENCE [LARGE SCALE GENOMIC DNA]</scope>
    <source>
        <strain evidence="1">Aeromonas sp. 8C</strain>
    </source>
</reference>
<dbReference type="AlphaFoldDB" id="A0A653LEY6"/>
<organism evidence="1 2">
    <name type="scientific">Aeromonas veronii</name>
    <dbReference type="NCBI Taxonomy" id="654"/>
    <lineage>
        <taxon>Bacteria</taxon>
        <taxon>Pseudomonadati</taxon>
        <taxon>Pseudomonadota</taxon>
        <taxon>Gammaproteobacteria</taxon>
        <taxon>Aeromonadales</taxon>
        <taxon>Aeromonadaceae</taxon>
        <taxon>Aeromonas</taxon>
    </lineage>
</organism>
<name>A0A653LEY6_AERVE</name>
<accession>A0A653LEY6</accession>
<evidence type="ECO:0000313" key="2">
    <source>
        <dbReference type="Proteomes" id="UP000439123"/>
    </source>
</evidence>
<evidence type="ECO:0000313" key="1">
    <source>
        <dbReference type="EMBL" id="VXA89378.1"/>
    </source>
</evidence>